<reference evidence="1 2" key="1">
    <citation type="submission" date="2023-01" db="EMBL/GenBank/DDBJ databases">
        <title>Analysis of 21 Apiospora genomes using comparative genomics revels a genus with tremendous synthesis potential of carbohydrate active enzymes and secondary metabolites.</title>
        <authorList>
            <person name="Sorensen T."/>
        </authorList>
    </citation>
    <scope>NUCLEOTIDE SEQUENCE [LARGE SCALE GENOMIC DNA]</scope>
    <source>
        <strain evidence="1 2">CBS 24483</strain>
    </source>
</reference>
<gene>
    <name evidence="1" type="ORF">PG986_002508</name>
</gene>
<accession>A0ABR1QP11</accession>
<dbReference type="SUPFAM" id="SSF48403">
    <property type="entry name" value="Ankyrin repeat"/>
    <property type="match status" value="1"/>
</dbReference>
<proteinExistence type="predicted"/>
<evidence type="ECO:0000313" key="2">
    <source>
        <dbReference type="Proteomes" id="UP001391051"/>
    </source>
</evidence>
<dbReference type="Proteomes" id="UP001391051">
    <property type="component" value="Unassembled WGS sequence"/>
</dbReference>
<evidence type="ECO:0000313" key="1">
    <source>
        <dbReference type="EMBL" id="KAK7961683.1"/>
    </source>
</evidence>
<organism evidence="1 2">
    <name type="scientific">Apiospora aurea</name>
    <dbReference type="NCBI Taxonomy" id="335848"/>
    <lineage>
        <taxon>Eukaryota</taxon>
        <taxon>Fungi</taxon>
        <taxon>Dikarya</taxon>
        <taxon>Ascomycota</taxon>
        <taxon>Pezizomycotina</taxon>
        <taxon>Sordariomycetes</taxon>
        <taxon>Xylariomycetidae</taxon>
        <taxon>Amphisphaeriales</taxon>
        <taxon>Apiosporaceae</taxon>
        <taxon>Apiospora</taxon>
    </lineage>
</organism>
<dbReference type="Gene3D" id="1.25.40.20">
    <property type="entry name" value="Ankyrin repeat-containing domain"/>
    <property type="match status" value="1"/>
</dbReference>
<dbReference type="RefSeq" id="XP_066703794.1">
    <property type="nucleotide sequence ID" value="XM_066838730.1"/>
</dbReference>
<dbReference type="EMBL" id="JAQQWE010000002">
    <property type="protein sequence ID" value="KAK7961683.1"/>
    <property type="molecule type" value="Genomic_DNA"/>
</dbReference>
<name>A0ABR1QP11_9PEZI</name>
<dbReference type="GeneID" id="92071792"/>
<sequence>MLNLAQTCKGFSGDVVETLYRQHRSSAILWACTRDKVSPLMNCVRFNIPLDQHLDVSRYRRSSYNFAPTAPVILSKPTPLILALASSRLRAAEFLIEQGAASSRWYPIHFAVLLTQSPEREDDALRILKKLLDHGASANQKTLEARPLAIPRTPLAQVMPSTAPLEAMDLLLKHGADPLTMLAWVGRGHRATRLLDILLQSGARQRRAAGSRGTGLLMAKCTSLLLQMPCNYTFSRLLESMVTELSLLQVSHILRKIGEMEMQAASDSSRAATCEVGTGTSSD</sequence>
<dbReference type="InterPro" id="IPR036770">
    <property type="entry name" value="Ankyrin_rpt-contain_sf"/>
</dbReference>
<comment type="caution">
    <text evidence="1">The sequence shown here is derived from an EMBL/GenBank/DDBJ whole genome shotgun (WGS) entry which is preliminary data.</text>
</comment>
<protein>
    <submittedName>
        <fullName evidence="1">Uncharacterized protein</fullName>
    </submittedName>
</protein>
<keyword evidence="2" id="KW-1185">Reference proteome</keyword>